<dbReference type="KEGG" id="lcae:K3721_07325"/>
<dbReference type="Proteomes" id="UP001058713">
    <property type="component" value="Chromosome"/>
</dbReference>
<feature type="domain" description="LysM" evidence="3">
    <location>
        <begin position="496"/>
        <end position="545"/>
    </location>
</feature>
<dbReference type="InterPro" id="IPR052196">
    <property type="entry name" value="Bact_Kbp"/>
</dbReference>
<dbReference type="PANTHER" id="PTHR34700:SF4">
    <property type="entry name" value="PHAGE-LIKE ELEMENT PBSX PROTEIN XKDP"/>
    <property type="match status" value="1"/>
</dbReference>
<feature type="compositionally biased region" description="Low complexity" evidence="1">
    <location>
        <begin position="43"/>
        <end position="56"/>
    </location>
</feature>
<dbReference type="PROSITE" id="PS51782">
    <property type="entry name" value="LYSM"/>
    <property type="match status" value="1"/>
</dbReference>
<dbReference type="InterPro" id="IPR036779">
    <property type="entry name" value="LysM_dom_sf"/>
</dbReference>
<keyword evidence="2" id="KW-0812">Transmembrane</keyword>
<name>A0A9Q9M4F2_LEICA</name>
<feature type="region of interest" description="Disordered" evidence="1">
    <location>
        <begin position="43"/>
        <end position="120"/>
    </location>
</feature>
<dbReference type="Pfam" id="PF01476">
    <property type="entry name" value="LysM"/>
    <property type="match status" value="1"/>
</dbReference>
<feature type="region of interest" description="Disordered" evidence="1">
    <location>
        <begin position="267"/>
        <end position="363"/>
    </location>
</feature>
<feature type="compositionally biased region" description="Low complexity" evidence="1">
    <location>
        <begin position="278"/>
        <end position="292"/>
    </location>
</feature>
<evidence type="ECO:0000256" key="2">
    <source>
        <dbReference type="SAM" id="Phobius"/>
    </source>
</evidence>
<dbReference type="PANTHER" id="PTHR34700">
    <property type="entry name" value="POTASSIUM BINDING PROTEIN KBP"/>
    <property type="match status" value="1"/>
</dbReference>
<dbReference type="Gene3D" id="3.10.350.10">
    <property type="entry name" value="LysM domain"/>
    <property type="match status" value="1"/>
</dbReference>
<keyword evidence="2" id="KW-0472">Membrane</keyword>
<feature type="compositionally biased region" description="Low complexity" evidence="1">
    <location>
        <begin position="338"/>
        <end position="363"/>
    </location>
</feature>
<dbReference type="RefSeq" id="WP_259972356.1">
    <property type="nucleotide sequence ID" value="NZ_CP081070.1"/>
</dbReference>
<dbReference type="EMBL" id="CP081070">
    <property type="protein sequence ID" value="UWQ55344.1"/>
    <property type="molecule type" value="Genomic_DNA"/>
</dbReference>
<reference evidence="4" key="1">
    <citation type="submission" date="2021-08" db="EMBL/GenBank/DDBJ databases">
        <authorList>
            <person name="Nwanade C."/>
            <person name="Wang M."/>
            <person name="Masoudi A."/>
            <person name="Yu Z."/>
            <person name="Liu J."/>
        </authorList>
    </citation>
    <scope>NUCLEOTIDE SEQUENCE</scope>
    <source>
        <strain evidence="4">S122</strain>
    </source>
</reference>
<sequence length="547" mass="54292">MADASGSGGLGALTLGAVAGVAVVLGGVVLFQLGVFGTGQTDGEAANGQPGGQQAADSAAFQGDGEESGQPLQNRAANAPVEAEPESAAAGAEPDQKARESAAVSDEPAAEDAADSPQADIPAAAEDAPVTAGAKTKTSPVESPAGNEEIALAAPSDPAAEAAQAADESREDLFVLQAPELDLVRVDRDGAVVIAGRAQEGVQVSVLLDGLVLEQLEVPAGGEFVSLTTIAPSSDAQVVSLLAEYGGQQSASGDTFILAPVSPLASGTASGEGTSVPAETAAAAPAAADQVATLDPAAGAETEQPAAPAVGAEPDDAGAAADGAGEAGSIPATGGQQGTASPAPAAPTPAVAADPAAPQPQGQAVAVLRAGQDGIEVVQPAVPADPELSDEVALDAISYNGAGAVQLSGRARPKSRVRVYVDNAQVAEIDAAEDGRWNGELENVPPGLYTLRVDEIEPGSGKVVSRLETPFKREAPGALPQPAGDAAPDQPVPLVRSVTVQKGDTLWAISQEKFGSGFLYVRVFEANKGAIRNPDLIYPGQVFTIPE</sequence>
<feature type="transmembrane region" description="Helical" evidence="2">
    <location>
        <begin position="12"/>
        <end position="33"/>
    </location>
</feature>
<protein>
    <submittedName>
        <fullName evidence="4">LysM peptidoglycan-binding domain-containing protein</fullName>
    </submittedName>
</protein>
<feature type="compositionally biased region" description="Low complexity" evidence="1">
    <location>
        <begin position="305"/>
        <end position="328"/>
    </location>
</feature>
<proteinExistence type="predicted"/>
<evidence type="ECO:0000256" key="1">
    <source>
        <dbReference type="SAM" id="MobiDB-lite"/>
    </source>
</evidence>
<organism evidence="4 5">
    <name type="scientific">Leisingera caerulea</name>
    <name type="common">Phaeobacter caeruleus</name>
    <dbReference type="NCBI Taxonomy" id="506591"/>
    <lineage>
        <taxon>Bacteria</taxon>
        <taxon>Pseudomonadati</taxon>
        <taxon>Pseudomonadota</taxon>
        <taxon>Alphaproteobacteria</taxon>
        <taxon>Rhodobacterales</taxon>
        <taxon>Roseobacteraceae</taxon>
        <taxon>Leisingera</taxon>
    </lineage>
</organism>
<dbReference type="CDD" id="cd00118">
    <property type="entry name" value="LysM"/>
    <property type="match status" value="1"/>
</dbReference>
<accession>A0A9Q9M4F2</accession>
<evidence type="ECO:0000313" key="5">
    <source>
        <dbReference type="Proteomes" id="UP001058713"/>
    </source>
</evidence>
<dbReference type="SMART" id="SM00257">
    <property type="entry name" value="LysM"/>
    <property type="match status" value="1"/>
</dbReference>
<gene>
    <name evidence="4" type="ORF">K3721_07325</name>
</gene>
<feature type="compositionally biased region" description="Low complexity" evidence="1">
    <location>
        <begin position="76"/>
        <end position="93"/>
    </location>
</feature>
<evidence type="ECO:0000313" key="4">
    <source>
        <dbReference type="EMBL" id="UWQ55344.1"/>
    </source>
</evidence>
<evidence type="ECO:0000259" key="3">
    <source>
        <dbReference type="PROSITE" id="PS51782"/>
    </source>
</evidence>
<dbReference type="AlphaFoldDB" id="A0A9Q9M4F2"/>
<keyword evidence="2" id="KW-1133">Transmembrane helix</keyword>
<dbReference type="InterPro" id="IPR018392">
    <property type="entry name" value="LysM"/>
</dbReference>